<dbReference type="EMBL" id="PGOL01000895">
    <property type="protein sequence ID" value="PKI63279.1"/>
    <property type="molecule type" value="Genomic_DNA"/>
</dbReference>
<accession>A0A2I0K411</accession>
<dbReference type="AlphaFoldDB" id="A0A2I0K411"/>
<evidence type="ECO:0000313" key="3">
    <source>
        <dbReference type="Proteomes" id="UP000233551"/>
    </source>
</evidence>
<keyword evidence="3" id="KW-1185">Reference proteome</keyword>
<gene>
    <name evidence="2" type="ORF">CRG98_016324</name>
</gene>
<dbReference type="Proteomes" id="UP000233551">
    <property type="component" value="Unassembled WGS sequence"/>
</dbReference>
<evidence type="ECO:0000256" key="1">
    <source>
        <dbReference type="SAM" id="MobiDB-lite"/>
    </source>
</evidence>
<name>A0A2I0K411_PUNGR</name>
<comment type="caution">
    <text evidence="2">The sequence shown here is derived from an EMBL/GenBank/DDBJ whole genome shotgun (WGS) entry which is preliminary data.</text>
</comment>
<reference evidence="2 3" key="1">
    <citation type="submission" date="2017-11" db="EMBL/GenBank/DDBJ databases">
        <title>De-novo sequencing of pomegranate (Punica granatum L.) genome.</title>
        <authorList>
            <person name="Akparov Z."/>
            <person name="Amiraslanov A."/>
            <person name="Hajiyeva S."/>
            <person name="Abbasov M."/>
            <person name="Kaur K."/>
            <person name="Hamwieh A."/>
            <person name="Solovyev V."/>
            <person name="Salamov A."/>
            <person name="Braich B."/>
            <person name="Kosarev P."/>
            <person name="Mahmoud A."/>
            <person name="Hajiyev E."/>
            <person name="Babayeva S."/>
            <person name="Izzatullayeva V."/>
            <person name="Mammadov A."/>
            <person name="Mammadov A."/>
            <person name="Sharifova S."/>
            <person name="Ojaghi J."/>
            <person name="Eynullazada K."/>
            <person name="Bayramov B."/>
            <person name="Abdulazimova A."/>
            <person name="Shahmuradov I."/>
        </authorList>
    </citation>
    <scope>NUCLEOTIDE SEQUENCE [LARGE SCALE GENOMIC DNA]</scope>
    <source>
        <strain evidence="3">cv. AG2017</strain>
        <tissue evidence="2">Leaf</tissue>
    </source>
</reference>
<proteinExistence type="predicted"/>
<feature type="region of interest" description="Disordered" evidence="1">
    <location>
        <begin position="166"/>
        <end position="189"/>
    </location>
</feature>
<evidence type="ECO:0000313" key="2">
    <source>
        <dbReference type="EMBL" id="PKI63279.1"/>
    </source>
</evidence>
<sequence length="189" mass="20457">METPGTGACWFVWLERLAQADDDASSFREATRGDRGRLRSGVYLLRPGKENQTRLPVDVLEDGENGTSRRGRISRANPGVVGVGIIGEKSGFLLAEGKSSGFFFPSCELQESYGPEGSPRKIAKVKREMNKIVTLGSRTLRGLGIPKENGQVIYSNTIPHRLSCTTQLSKADSPSSTAGDKARNPSSSR</sequence>
<organism evidence="2 3">
    <name type="scientific">Punica granatum</name>
    <name type="common">Pomegranate</name>
    <dbReference type="NCBI Taxonomy" id="22663"/>
    <lineage>
        <taxon>Eukaryota</taxon>
        <taxon>Viridiplantae</taxon>
        <taxon>Streptophyta</taxon>
        <taxon>Embryophyta</taxon>
        <taxon>Tracheophyta</taxon>
        <taxon>Spermatophyta</taxon>
        <taxon>Magnoliopsida</taxon>
        <taxon>eudicotyledons</taxon>
        <taxon>Gunneridae</taxon>
        <taxon>Pentapetalae</taxon>
        <taxon>rosids</taxon>
        <taxon>malvids</taxon>
        <taxon>Myrtales</taxon>
        <taxon>Lythraceae</taxon>
        <taxon>Punica</taxon>
    </lineage>
</organism>
<protein>
    <submittedName>
        <fullName evidence="2">Uncharacterized protein</fullName>
    </submittedName>
</protein>